<keyword evidence="2" id="KW-0540">Nuclease</keyword>
<keyword evidence="5" id="KW-1185">Reference proteome</keyword>
<evidence type="ECO:0000313" key="4">
    <source>
        <dbReference type="EMBL" id="OKL44395.1"/>
    </source>
</evidence>
<reference evidence="4 5" key="1">
    <citation type="submission" date="2016-03" db="EMBL/GenBank/DDBJ databases">
        <title>Genome sequence of Nesiotobacter sp. nov., a moderately halophilic alphaproteobacterium isolated from the Yellow Sea, China.</title>
        <authorList>
            <person name="Zhang G."/>
            <person name="Zhang R."/>
        </authorList>
    </citation>
    <scope>NUCLEOTIDE SEQUENCE [LARGE SCALE GENOMIC DNA]</scope>
    <source>
        <strain evidence="4 5">WB1-6</strain>
    </source>
</reference>
<dbReference type="SUPFAM" id="SSF54060">
    <property type="entry name" value="His-Me finger endonucleases"/>
    <property type="match status" value="1"/>
</dbReference>
<dbReference type="PANTHER" id="PTHR33607">
    <property type="entry name" value="ENDONUCLEASE-1"/>
    <property type="match status" value="1"/>
</dbReference>
<keyword evidence="4" id="KW-0255">Endonuclease</keyword>
<keyword evidence="3" id="KW-0378">Hydrolase</keyword>
<dbReference type="Pfam" id="PF04231">
    <property type="entry name" value="Endonuclease_1"/>
    <property type="match status" value="1"/>
</dbReference>
<gene>
    <name evidence="4" type="ORF">A3843_08375</name>
</gene>
<dbReference type="Proteomes" id="UP000185783">
    <property type="component" value="Unassembled WGS sequence"/>
</dbReference>
<accession>A0A1U7JI68</accession>
<dbReference type="EMBL" id="LVVZ01000014">
    <property type="protein sequence ID" value="OKL44395.1"/>
    <property type="molecule type" value="Genomic_DNA"/>
</dbReference>
<evidence type="ECO:0000256" key="2">
    <source>
        <dbReference type="ARBA" id="ARBA00022722"/>
    </source>
</evidence>
<dbReference type="PANTHER" id="PTHR33607:SF2">
    <property type="entry name" value="ENDONUCLEASE-1"/>
    <property type="match status" value="1"/>
</dbReference>
<dbReference type="GO" id="GO:0016787">
    <property type="term" value="F:hydrolase activity"/>
    <property type="evidence" value="ECO:0007669"/>
    <property type="project" value="UniProtKB-KW"/>
</dbReference>
<dbReference type="GO" id="GO:0004519">
    <property type="term" value="F:endonuclease activity"/>
    <property type="evidence" value="ECO:0007669"/>
    <property type="project" value="UniProtKB-KW"/>
</dbReference>
<dbReference type="InterPro" id="IPR007346">
    <property type="entry name" value="Endonuclease-I"/>
</dbReference>
<sequence length="244" mass="28000">MALLRISLGLLIVWLFPATTLAEPDFSFSTAKKHLERSIYRSSEERKSFYCGCNYSQEKQVDSTICGYTPRKSAKRGKRIEWEHVVPASRFGSWRTCWTDGDPECVTSKGKTYKGRRCCRKVDPQFKMMEADLHNLVPAVGELNGDRSNYRIAELPGEPRSYGACDFEIDFAKDLMEPAEAIRGDIARAYFYMRSTYGMNLSDPEIQMFEKWHVADPISAWELERDRRIVEIQGTTNPFVASGF</sequence>
<evidence type="ECO:0000256" key="3">
    <source>
        <dbReference type="ARBA" id="ARBA00022801"/>
    </source>
</evidence>
<evidence type="ECO:0000256" key="1">
    <source>
        <dbReference type="ARBA" id="ARBA00006429"/>
    </source>
</evidence>
<proteinExistence type="inferred from homology"/>
<dbReference type="AlphaFoldDB" id="A0A1U7JI68"/>
<name>A0A1U7JI68_9HYPH</name>
<dbReference type="STRING" id="197461.A3843_08375"/>
<protein>
    <submittedName>
        <fullName evidence="4">Endonuclease I</fullName>
    </submittedName>
</protein>
<comment type="similarity">
    <text evidence="1">Belongs to the EndA/NucM nuclease family.</text>
</comment>
<dbReference type="RefSeq" id="WP_036488410.1">
    <property type="nucleotide sequence ID" value="NZ_LVVZ01000014.1"/>
</dbReference>
<comment type="caution">
    <text evidence="4">The sequence shown here is derived from an EMBL/GenBank/DDBJ whole genome shotgun (WGS) entry which is preliminary data.</text>
</comment>
<dbReference type="InterPro" id="IPR044925">
    <property type="entry name" value="His-Me_finger_sf"/>
</dbReference>
<evidence type="ECO:0000313" key="5">
    <source>
        <dbReference type="Proteomes" id="UP000185783"/>
    </source>
</evidence>
<organism evidence="4 5">
    <name type="scientific">Pseudovibrio exalbescens</name>
    <dbReference type="NCBI Taxonomy" id="197461"/>
    <lineage>
        <taxon>Bacteria</taxon>
        <taxon>Pseudomonadati</taxon>
        <taxon>Pseudomonadota</taxon>
        <taxon>Alphaproteobacteria</taxon>
        <taxon>Hyphomicrobiales</taxon>
        <taxon>Stappiaceae</taxon>
        <taxon>Pseudovibrio</taxon>
    </lineage>
</organism>